<name>A0A1M6L8D1_MALRU</name>
<organism evidence="2 3">
    <name type="scientific">Malonomonas rubra DSM 5091</name>
    <dbReference type="NCBI Taxonomy" id="1122189"/>
    <lineage>
        <taxon>Bacteria</taxon>
        <taxon>Pseudomonadati</taxon>
        <taxon>Thermodesulfobacteriota</taxon>
        <taxon>Desulfuromonadia</taxon>
        <taxon>Desulfuromonadales</taxon>
        <taxon>Geopsychrobacteraceae</taxon>
        <taxon>Malonomonas</taxon>
    </lineage>
</organism>
<reference evidence="2 3" key="1">
    <citation type="submission" date="2016-11" db="EMBL/GenBank/DDBJ databases">
        <authorList>
            <person name="Jaros S."/>
            <person name="Januszkiewicz K."/>
            <person name="Wedrychowicz H."/>
        </authorList>
    </citation>
    <scope>NUCLEOTIDE SEQUENCE [LARGE SCALE GENOMIC DNA]</scope>
    <source>
        <strain evidence="2 3">DSM 5091</strain>
    </source>
</reference>
<gene>
    <name evidence="2" type="ORF">SAMN02745165_02912</name>
</gene>
<keyword evidence="3" id="KW-1185">Reference proteome</keyword>
<dbReference type="Pfam" id="PF12728">
    <property type="entry name" value="HTH_17"/>
    <property type="match status" value="1"/>
</dbReference>
<proteinExistence type="predicted"/>
<dbReference type="Proteomes" id="UP000184171">
    <property type="component" value="Unassembled WGS sequence"/>
</dbReference>
<dbReference type="AlphaFoldDB" id="A0A1M6L8D1"/>
<evidence type="ECO:0000313" key="2">
    <source>
        <dbReference type="EMBL" id="SHJ67436.1"/>
    </source>
</evidence>
<accession>A0A1M6L8D1</accession>
<protein>
    <recommendedName>
        <fullName evidence="1">Helix-turn-helix domain-containing protein</fullName>
    </recommendedName>
</protein>
<sequence length="79" mass="9031">MNAEVMVEKVMMFPDGRLDTRNASVYLGLSEKTLAMKRCDGTGPRYIKRGRVFYYKKDLDEWLESGKANSTAQARASNY</sequence>
<dbReference type="STRING" id="1122189.SAMN02745165_02912"/>
<dbReference type="EMBL" id="FQZT01000012">
    <property type="protein sequence ID" value="SHJ67436.1"/>
    <property type="molecule type" value="Genomic_DNA"/>
</dbReference>
<evidence type="ECO:0000259" key="1">
    <source>
        <dbReference type="Pfam" id="PF12728"/>
    </source>
</evidence>
<dbReference type="RefSeq" id="WP_208610179.1">
    <property type="nucleotide sequence ID" value="NZ_FQZT01000012.1"/>
</dbReference>
<feature type="domain" description="Helix-turn-helix" evidence="1">
    <location>
        <begin position="18"/>
        <end position="66"/>
    </location>
</feature>
<dbReference type="InterPro" id="IPR041657">
    <property type="entry name" value="HTH_17"/>
</dbReference>
<evidence type="ECO:0000313" key="3">
    <source>
        <dbReference type="Proteomes" id="UP000184171"/>
    </source>
</evidence>